<keyword evidence="1" id="KW-0805">Transcription regulation</keyword>
<dbReference type="RefSeq" id="NP_493542.2">
    <property type="nucleotide sequence ID" value="NM_061141.4"/>
</dbReference>
<dbReference type="AGR" id="WB:WBGene00013692"/>
<protein>
    <submittedName>
        <fullName evidence="7">YEATS domain-containing protein</fullName>
    </submittedName>
</protein>
<dbReference type="GO" id="GO:0006357">
    <property type="term" value="P:regulation of transcription by RNA polymerase II"/>
    <property type="evidence" value="ECO:0000318"/>
    <property type="project" value="GO_Central"/>
</dbReference>
<dbReference type="DIP" id="DIP-27242N"/>
<evidence type="ECO:0000313" key="8">
    <source>
        <dbReference type="Proteomes" id="UP000001940"/>
    </source>
</evidence>
<dbReference type="EMBL" id="BX284601">
    <property type="protein sequence ID" value="CAB60849.2"/>
    <property type="molecule type" value="Genomic_DNA"/>
</dbReference>
<dbReference type="PANTHER" id="PTHR47573">
    <property type="entry name" value="PROTEIN AF-9 HOMOLOG"/>
    <property type="match status" value="1"/>
</dbReference>
<dbReference type="PaxDb" id="6239-Y105E8B.7"/>
<evidence type="ECO:0000256" key="1">
    <source>
        <dbReference type="ARBA" id="ARBA00023015"/>
    </source>
</evidence>
<dbReference type="AlphaFoldDB" id="Q9NF15"/>
<dbReference type="SMR" id="Q9NF15"/>
<evidence type="ECO:0000256" key="2">
    <source>
        <dbReference type="ARBA" id="ARBA00023163"/>
    </source>
</evidence>
<dbReference type="STRING" id="6239.Y105E8B.7.1"/>
<comment type="subcellular location">
    <subcellularLocation>
        <location evidence="4">Nucleus</location>
    </subcellularLocation>
</comment>
<dbReference type="GO" id="GO:0035267">
    <property type="term" value="C:NuA4 histone acetyltransferase complex"/>
    <property type="evidence" value="ECO:0000318"/>
    <property type="project" value="GO_Central"/>
</dbReference>
<evidence type="ECO:0000256" key="5">
    <source>
        <dbReference type="SAM" id="MobiDB-lite"/>
    </source>
</evidence>
<dbReference type="GeneID" id="190914"/>
<feature type="region of interest" description="Disordered" evidence="5">
    <location>
        <begin position="143"/>
        <end position="178"/>
    </location>
</feature>
<dbReference type="InterPro" id="IPR038704">
    <property type="entry name" value="YEAST_sf"/>
</dbReference>
<dbReference type="HOGENOM" id="CLU_944061_0_0_1"/>
<dbReference type="eggNOG" id="KOG3149">
    <property type="taxonomic scope" value="Eukaryota"/>
</dbReference>
<evidence type="ECO:0000256" key="4">
    <source>
        <dbReference type="PROSITE-ProRule" id="PRU00376"/>
    </source>
</evidence>
<evidence type="ECO:0000256" key="3">
    <source>
        <dbReference type="ARBA" id="ARBA00023242"/>
    </source>
</evidence>
<dbReference type="CTD" id="190914"/>
<dbReference type="InterPro" id="IPR005033">
    <property type="entry name" value="YEATS"/>
</dbReference>
<feature type="domain" description="YEATS" evidence="6">
    <location>
        <begin position="1"/>
        <end position="134"/>
    </location>
</feature>
<proteinExistence type="predicted"/>
<dbReference type="UCSC" id="Y105E8B.7">
    <property type="organism name" value="c. elegans"/>
</dbReference>
<dbReference type="IntAct" id="Q9NF15">
    <property type="interactions" value="1"/>
</dbReference>
<sequence length="269" mass="30923">MHIVEVIVGHSSTRLPENNENGHTHKWTLFVKPGNRDYDEFPDNKLIQKVKFEIHESFAQPVRFVTKPPFKITETGFASFTTLVTIFLNLPNEKPRTIPYELTLFTGDQDVQLETQKLVVQKDVPPAYLELIKKYARTKKRKASLISNDEKSPSRKMHKITPVKEEESSQKMSKSKEKGVPIPKIDIEIEKASPKKEKKEKVKSPEELTRRLNECTDSHVIYKASEYLLTLPDTKLSQTTLKLSFDLSRCDSTTLMDIGRILKGKKAKK</sequence>
<dbReference type="PANTHER" id="PTHR47573:SF1">
    <property type="entry name" value="PROTEIN AF-9 HOMOLOG"/>
    <property type="match status" value="1"/>
</dbReference>
<organism evidence="7 8">
    <name type="scientific">Caenorhabditis elegans</name>
    <dbReference type="NCBI Taxonomy" id="6239"/>
    <lineage>
        <taxon>Eukaryota</taxon>
        <taxon>Metazoa</taxon>
        <taxon>Ecdysozoa</taxon>
        <taxon>Nematoda</taxon>
        <taxon>Chromadorea</taxon>
        <taxon>Rhabditida</taxon>
        <taxon>Rhabditina</taxon>
        <taxon>Rhabditomorpha</taxon>
        <taxon>Rhabditoidea</taxon>
        <taxon>Rhabditidae</taxon>
        <taxon>Peloderinae</taxon>
        <taxon>Caenorhabditis</taxon>
    </lineage>
</organism>
<accession>Q9NF15</accession>
<evidence type="ECO:0000313" key="7">
    <source>
        <dbReference type="EMBL" id="CAB60849.2"/>
    </source>
</evidence>
<name>Q9NF15_CAEEL</name>
<dbReference type="GO" id="GO:0005634">
    <property type="term" value="C:nucleus"/>
    <property type="evidence" value="ECO:0000318"/>
    <property type="project" value="GO_Central"/>
</dbReference>
<dbReference type="GO" id="GO:0006338">
    <property type="term" value="P:chromatin remodeling"/>
    <property type="evidence" value="ECO:0000318"/>
    <property type="project" value="GO_Central"/>
</dbReference>
<dbReference type="GO" id="GO:0042393">
    <property type="term" value="F:histone binding"/>
    <property type="evidence" value="ECO:0000318"/>
    <property type="project" value="GO_Central"/>
</dbReference>
<dbReference type="Gene3D" id="2.60.40.1970">
    <property type="entry name" value="YEATS domain"/>
    <property type="match status" value="1"/>
</dbReference>
<dbReference type="InParanoid" id="Q9NF15"/>
<evidence type="ECO:0000259" key="6">
    <source>
        <dbReference type="PROSITE" id="PS51037"/>
    </source>
</evidence>
<dbReference type="Bgee" id="WBGene00013692">
    <property type="expression patterns" value="Expressed in pharyngeal muscle cell (C elegans) and 3 other cell types or tissues"/>
</dbReference>
<evidence type="ECO:0000313" key="9">
    <source>
        <dbReference type="WormBase" id="Y105E8B.7"/>
    </source>
</evidence>
<dbReference type="Proteomes" id="UP000001940">
    <property type="component" value="Chromosome I"/>
</dbReference>
<dbReference type="PhylomeDB" id="Q9NF15"/>
<dbReference type="Reactome" id="R-CEL-8866907">
    <property type="pathway name" value="Activation of the TFAP2 (AP-2) family of transcription factors"/>
</dbReference>
<gene>
    <name evidence="7" type="ORF">CELE_Y105E8B.7</name>
    <name evidence="7 9" type="ORF">Y105E8B.7</name>
</gene>
<reference evidence="7 8" key="1">
    <citation type="journal article" date="1998" name="Science">
        <title>Genome sequence of the nematode C. elegans: a platform for investigating biology.</title>
        <authorList>
            <consortium name="The C. elegans sequencing consortium"/>
            <person name="Sulson J.E."/>
            <person name="Waterston R."/>
        </authorList>
    </citation>
    <scope>NUCLEOTIDE SEQUENCE [LARGE SCALE GENOMIC DNA]</scope>
    <source>
        <strain evidence="7 8">Bristol N2</strain>
    </source>
</reference>
<keyword evidence="2" id="KW-0804">Transcription</keyword>
<dbReference type="InterPro" id="IPR055129">
    <property type="entry name" value="YEATS_dom"/>
</dbReference>
<feature type="compositionally biased region" description="Basic and acidic residues" evidence="5">
    <location>
        <begin position="162"/>
        <end position="178"/>
    </location>
</feature>
<dbReference type="Pfam" id="PF03366">
    <property type="entry name" value="YEATS"/>
    <property type="match status" value="1"/>
</dbReference>
<dbReference type="WormBase" id="Y105E8B.7">
    <property type="protein sequence ID" value="CE41039"/>
    <property type="gene ID" value="WBGene00013692"/>
</dbReference>
<dbReference type="FunCoup" id="Q9NF15">
    <property type="interactions" value="5"/>
</dbReference>
<keyword evidence="3 4" id="KW-0539">Nucleus</keyword>
<dbReference type="OMA" id="IHITFTG"/>
<dbReference type="PROSITE" id="PS51037">
    <property type="entry name" value="YEATS"/>
    <property type="match status" value="1"/>
</dbReference>
<dbReference type="CDD" id="cd16906">
    <property type="entry name" value="YEATS_AF-9_like"/>
    <property type="match status" value="1"/>
</dbReference>
<keyword evidence="8" id="KW-1185">Reference proteome</keyword>
<dbReference type="KEGG" id="cel:CELE_Y105E8B.7"/>
<dbReference type="OrthoDB" id="10053467at2759"/>